<feature type="transmembrane region" description="Helical" evidence="1">
    <location>
        <begin position="116"/>
        <end position="136"/>
    </location>
</feature>
<organism evidence="3 4">
    <name type="scientific">Lentilactobacillus otakiensis DSM 19908 = JCM 15040</name>
    <dbReference type="NCBI Taxonomy" id="1423780"/>
    <lineage>
        <taxon>Bacteria</taxon>
        <taxon>Bacillati</taxon>
        <taxon>Bacillota</taxon>
        <taxon>Bacilli</taxon>
        <taxon>Lactobacillales</taxon>
        <taxon>Lactobacillaceae</taxon>
        <taxon>Lentilactobacillus</taxon>
    </lineage>
</organism>
<gene>
    <name evidence="3" type="ORF">LOT_0542</name>
</gene>
<name>S4NBB5_9LACO</name>
<keyword evidence="1" id="KW-1133">Transmembrane helix</keyword>
<sequence length="506" mass="57615">MMGKNETKLYYYLTGALICLILLMRRFLSTYQQFAVVVFCSLMMFLLLVALFYYGLTRTAHKTIQGRLWSLMASLGSGIYLFVLMLPLGLFGFSNYIKFSVPISGAQFTWITVNRYPIAISAVIVYFVLAMIGIYFSGYARQVIEADGDRPIQVLRDTVMTMTGKAFFLKVVMVLGMLFGVCILILGLGWLNQSVQNDVVFFLSQGIIDIVAPFAEIVIISRLLNIEFDHLGRDYLFGGFAMLLIVFAGLIAGLNPSFYHQPTDKPTIIVHRGVINQNAQANTIAALKRNSQYHFPFIEMDIQETKDHHFICAHDDDVHIPGQGEREINQLDLSTIRKYHHVDMFGDYLSTANQLKQPLIIELKVTNSSDRLMGTRFANQFHSQLTVLPDRVHSVGYPYLRQIKQQVPQVKVGLVTMLNFGNIGRYHVDFYTLQHLTANPFLIASVGKTGRPVYSWTDDSKLAMIRMEMLGTTGQVTDQAFRLQRLHVNPRRDRWILLLNSLQNYL</sequence>
<feature type="transmembrane region" description="Helical" evidence="1">
    <location>
        <begin position="34"/>
        <end position="56"/>
    </location>
</feature>
<evidence type="ECO:0000256" key="1">
    <source>
        <dbReference type="SAM" id="Phobius"/>
    </source>
</evidence>
<keyword evidence="1" id="KW-0812">Transmembrane</keyword>
<dbReference type="PANTHER" id="PTHR46211:SF8">
    <property type="entry name" value="PHOSPHODIESTERASE"/>
    <property type="match status" value="1"/>
</dbReference>
<dbReference type="InterPro" id="IPR017946">
    <property type="entry name" value="PLC-like_Pdiesterase_TIM-brl"/>
</dbReference>
<keyword evidence="4" id="KW-1185">Reference proteome</keyword>
<comment type="caution">
    <text evidence="3">The sequence shown here is derived from an EMBL/GenBank/DDBJ whole genome shotgun (WGS) entry which is preliminary data.</text>
</comment>
<feature type="transmembrane region" description="Helical" evidence="1">
    <location>
        <begin position="202"/>
        <end position="223"/>
    </location>
</feature>
<dbReference type="Gene3D" id="3.20.20.190">
    <property type="entry name" value="Phosphatidylinositol (PI) phosphodiesterase"/>
    <property type="match status" value="1"/>
</dbReference>
<feature type="transmembrane region" description="Helical" evidence="1">
    <location>
        <begin position="68"/>
        <end position="96"/>
    </location>
</feature>
<dbReference type="PATRIC" id="fig|1423780.4.peg.1101"/>
<dbReference type="InterPro" id="IPR030395">
    <property type="entry name" value="GP_PDE_dom"/>
</dbReference>
<dbReference type="EMBL" id="BASH01000001">
    <property type="protein sequence ID" value="GAD16004.1"/>
    <property type="molecule type" value="Genomic_DNA"/>
</dbReference>
<keyword evidence="1" id="KW-0472">Membrane</keyword>
<dbReference type="PANTHER" id="PTHR46211">
    <property type="entry name" value="GLYCEROPHOSPHORYL DIESTER PHOSPHODIESTERASE"/>
    <property type="match status" value="1"/>
</dbReference>
<dbReference type="Proteomes" id="UP000016361">
    <property type="component" value="Unassembled WGS sequence"/>
</dbReference>
<dbReference type="PROSITE" id="PS51704">
    <property type="entry name" value="GP_PDE"/>
    <property type="match status" value="1"/>
</dbReference>
<reference evidence="4" key="1">
    <citation type="journal article" date="2013" name="Genome Announc.">
        <title>Draft Genome Sequence of D-Branched-Chain Amino Acid Producer Lactobacillus otakiensis JCM 15040T, Isolated from a Traditional Japanese Pickle.</title>
        <authorList>
            <person name="Doi K."/>
            <person name="Mori K."/>
            <person name="Mutaguchi Y."/>
            <person name="Tashiro K."/>
            <person name="Fujino Y."/>
            <person name="Ohmori T."/>
            <person name="Kuhara S."/>
            <person name="Ohshima T."/>
        </authorList>
    </citation>
    <scope>NUCLEOTIDE SEQUENCE [LARGE SCALE GENOMIC DNA]</scope>
    <source>
        <strain evidence="4">JCM 15040</strain>
    </source>
</reference>
<feature type="domain" description="GP-PDE" evidence="2">
    <location>
        <begin position="266"/>
        <end position="487"/>
    </location>
</feature>
<evidence type="ECO:0000313" key="4">
    <source>
        <dbReference type="Proteomes" id="UP000016361"/>
    </source>
</evidence>
<feature type="transmembrane region" description="Helical" evidence="1">
    <location>
        <begin position="9"/>
        <end position="28"/>
    </location>
</feature>
<accession>S4NBB5</accession>
<dbReference type="AlphaFoldDB" id="S4NBB5"/>
<dbReference type="Pfam" id="PF03009">
    <property type="entry name" value="GDPD"/>
    <property type="match status" value="1"/>
</dbReference>
<feature type="transmembrane region" description="Helical" evidence="1">
    <location>
        <begin position="235"/>
        <end position="254"/>
    </location>
</feature>
<evidence type="ECO:0000313" key="3">
    <source>
        <dbReference type="EMBL" id="GAD16004.1"/>
    </source>
</evidence>
<evidence type="ECO:0000259" key="2">
    <source>
        <dbReference type="PROSITE" id="PS51704"/>
    </source>
</evidence>
<feature type="transmembrane region" description="Helical" evidence="1">
    <location>
        <begin position="167"/>
        <end position="190"/>
    </location>
</feature>
<dbReference type="STRING" id="1423780.FD05_GL001093"/>
<dbReference type="GO" id="GO:0008081">
    <property type="term" value="F:phosphoric diester hydrolase activity"/>
    <property type="evidence" value="ECO:0007669"/>
    <property type="project" value="InterPro"/>
</dbReference>
<dbReference type="GO" id="GO:0006629">
    <property type="term" value="P:lipid metabolic process"/>
    <property type="evidence" value="ECO:0007669"/>
    <property type="project" value="InterPro"/>
</dbReference>
<dbReference type="SUPFAM" id="SSF51695">
    <property type="entry name" value="PLC-like phosphodiesterases"/>
    <property type="match status" value="1"/>
</dbReference>
<proteinExistence type="predicted"/>
<protein>
    <submittedName>
        <fullName evidence="3">Glycerophosphoryl diester phosphodiesterase</fullName>
    </submittedName>
</protein>
<dbReference type="eggNOG" id="COG0584">
    <property type="taxonomic scope" value="Bacteria"/>
</dbReference>